<dbReference type="SUPFAM" id="SSF82282">
    <property type="entry name" value="Homocysteine S-methyltransferase"/>
    <property type="match status" value="1"/>
</dbReference>
<dbReference type="GO" id="GO:0031419">
    <property type="term" value="F:cobalamin binding"/>
    <property type="evidence" value="ECO:0007669"/>
    <property type="project" value="UniProtKB-KW"/>
</dbReference>
<comment type="similarity">
    <text evidence="5">Belongs to the vitamin-B12 dependent methionine synthase family.</text>
</comment>
<dbReference type="SUPFAM" id="SSF51717">
    <property type="entry name" value="Dihydropteroate synthetase-like"/>
    <property type="match status" value="1"/>
</dbReference>
<dbReference type="InterPro" id="IPR003759">
    <property type="entry name" value="Cbl-bd_cap"/>
</dbReference>
<keyword evidence="9 20" id="KW-0489">Methyltransferase</keyword>
<comment type="pathway">
    <text evidence="4">Amino-acid biosynthesis; L-methionine biosynthesis via de novo pathway; L-methionine from L-homocysteine (MetH route): step 1/1.</text>
</comment>
<dbReference type="CDD" id="cd02070">
    <property type="entry name" value="corrinoid_protein_B12-BD"/>
    <property type="match status" value="1"/>
</dbReference>
<dbReference type="GO" id="GO:0046872">
    <property type="term" value="F:metal ion binding"/>
    <property type="evidence" value="ECO:0007669"/>
    <property type="project" value="UniProtKB-KW"/>
</dbReference>
<dbReference type="InterPro" id="IPR006158">
    <property type="entry name" value="Cobalamin-bd"/>
</dbReference>
<dbReference type="PROSITE" id="PS50972">
    <property type="entry name" value="PTERIN_BINDING"/>
    <property type="match status" value="1"/>
</dbReference>
<evidence type="ECO:0000256" key="10">
    <source>
        <dbReference type="ARBA" id="ARBA00022605"/>
    </source>
</evidence>
<dbReference type="InterPro" id="IPR036724">
    <property type="entry name" value="Cobalamin-bd_sf"/>
</dbReference>
<evidence type="ECO:0000313" key="25">
    <source>
        <dbReference type="EMBL" id="QHQ61324.1"/>
    </source>
</evidence>
<evidence type="ECO:0000256" key="13">
    <source>
        <dbReference type="ARBA" id="ARBA00022691"/>
    </source>
</evidence>
<keyword evidence="26" id="KW-1185">Reference proteome</keyword>
<evidence type="ECO:0000259" key="22">
    <source>
        <dbReference type="PROSITE" id="PS50972"/>
    </source>
</evidence>
<dbReference type="Gene3D" id="3.20.20.330">
    <property type="entry name" value="Homocysteine-binding-like domain"/>
    <property type="match status" value="1"/>
</dbReference>
<dbReference type="InterPro" id="IPR011005">
    <property type="entry name" value="Dihydropteroate_synth-like_sf"/>
</dbReference>
<dbReference type="EMBL" id="CP048000">
    <property type="protein sequence ID" value="QHQ61324.1"/>
    <property type="molecule type" value="Genomic_DNA"/>
</dbReference>
<dbReference type="InterPro" id="IPR050554">
    <property type="entry name" value="Met_Synthase/Corrinoid"/>
</dbReference>
<feature type="binding site" evidence="20">
    <location>
        <position position="281"/>
    </location>
    <ligand>
        <name>Zn(2+)</name>
        <dbReference type="ChEBI" id="CHEBI:29105"/>
    </ligand>
</feature>
<dbReference type="Pfam" id="PF02607">
    <property type="entry name" value="B12-binding_2"/>
    <property type="match status" value="1"/>
</dbReference>
<dbReference type="EC" id="2.1.1.13" evidence="7"/>
<keyword evidence="17" id="KW-0170">Cobalt</keyword>
<dbReference type="AlphaFoldDB" id="A0A6P1TJQ0"/>
<feature type="binding site" evidence="20">
    <location>
        <position position="216"/>
    </location>
    <ligand>
        <name>Zn(2+)</name>
        <dbReference type="ChEBI" id="CHEBI:29105"/>
    </ligand>
</feature>
<dbReference type="InterPro" id="IPR017215">
    <property type="entry name" value="MetH_bac"/>
</dbReference>
<organism evidence="25 26">
    <name type="scientific">Anaerocolumna sedimenticola</name>
    <dbReference type="NCBI Taxonomy" id="2696063"/>
    <lineage>
        <taxon>Bacteria</taxon>
        <taxon>Bacillati</taxon>
        <taxon>Bacillota</taxon>
        <taxon>Clostridia</taxon>
        <taxon>Lachnospirales</taxon>
        <taxon>Lachnospiraceae</taxon>
        <taxon>Anaerocolumna</taxon>
    </lineage>
</organism>
<dbReference type="Pfam" id="PF00809">
    <property type="entry name" value="Pterin_bind"/>
    <property type="match status" value="1"/>
</dbReference>
<feature type="domain" description="B12-binding N-terminal" evidence="24">
    <location>
        <begin position="641"/>
        <end position="735"/>
    </location>
</feature>
<evidence type="ECO:0000256" key="19">
    <source>
        <dbReference type="ARBA" id="ARBA00031040"/>
    </source>
</evidence>
<evidence type="ECO:0000256" key="7">
    <source>
        <dbReference type="ARBA" id="ARBA00012032"/>
    </source>
</evidence>
<evidence type="ECO:0000313" key="26">
    <source>
        <dbReference type="Proteomes" id="UP000464314"/>
    </source>
</evidence>
<dbReference type="GO" id="GO:0032259">
    <property type="term" value="P:methylation"/>
    <property type="evidence" value="ECO:0007669"/>
    <property type="project" value="UniProtKB-KW"/>
</dbReference>
<dbReference type="Gene3D" id="3.40.50.280">
    <property type="entry name" value="Cobalamin-binding domain"/>
    <property type="match status" value="1"/>
</dbReference>
<dbReference type="InterPro" id="IPR036594">
    <property type="entry name" value="Meth_synthase_dom"/>
</dbReference>
<evidence type="ECO:0000256" key="15">
    <source>
        <dbReference type="ARBA" id="ARBA00022833"/>
    </source>
</evidence>
<evidence type="ECO:0000256" key="2">
    <source>
        <dbReference type="ARBA" id="ARBA00001947"/>
    </source>
</evidence>
<keyword evidence="12 20" id="KW-0808">Transferase</keyword>
<dbReference type="PROSITE" id="PS51337">
    <property type="entry name" value="B12_BINDING_NTER"/>
    <property type="match status" value="1"/>
</dbReference>
<evidence type="ECO:0000256" key="18">
    <source>
        <dbReference type="ARBA" id="ARBA00025552"/>
    </source>
</evidence>
<evidence type="ECO:0000256" key="8">
    <source>
        <dbReference type="ARBA" id="ARBA00013998"/>
    </source>
</evidence>
<evidence type="ECO:0000259" key="23">
    <source>
        <dbReference type="PROSITE" id="PS51332"/>
    </source>
</evidence>
<dbReference type="GO" id="GO:0046653">
    <property type="term" value="P:tetrahydrofolate metabolic process"/>
    <property type="evidence" value="ECO:0007669"/>
    <property type="project" value="TreeGrafter"/>
</dbReference>
<gene>
    <name evidence="25" type="ORF">Ana3638_11505</name>
</gene>
<keyword evidence="14 20" id="KW-0479">Metal-binding</keyword>
<keyword evidence="10" id="KW-0028">Amino-acid biosynthesis</keyword>
<feature type="domain" description="Hcy-binding" evidence="21">
    <location>
        <begin position="3"/>
        <end position="296"/>
    </location>
</feature>
<evidence type="ECO:0000256" key="11">
    <source>
        <dbReference type="ARBA" id="ARBA00022628"/>
    </source>
</evidence>
<feature type="domain" description="Pterin-binding" evidence="22">
    <location>
        <begin position="327"/>
        <end position="592"/>
    </location>
</feature>
<dbReference type="PROSITE" id="PS51332">
    <property type="entry name" value="B12_BINDING"/>
    <property type="match status" value="1"/>
</dbReference>
<dbReference type="InterPro" id="IPR000489">
    <property type="entry name" value="Pterin-binding_dom"/>
</dbReference>
<dbReference type="Gene3D" id="1.10.1240.10">
    <property type="entry name" value="Methionine synthase domain"/>
    <property type="match status" value="1"/>
</dbReference>
<comment type="cofactor">
    <cofactor evidence="3">
        <name>methylcob(III)alamin</name>
        <dbReference type="ChEBI" id="CHEBI:28115"/>
    </cofactor>
</comment>
<evidence type="ECO:0000256" key="1">
    <source>
        <dbReference type="ARBA" id="ARBA00001700"/>
    </source>
</evidence>
<evidence type="ECO:0000256" key="17">
    <source>
        <dbReference type="ARBA" id="ARBA00023285"/>
    </source>
</evidence>
<dbReference type="RefSeq" id="WP_161838149.1">
    <property type="nucleotide sequence ID" value="NZ_CP048000.1"/>
</dbReference>
<evidence type="ECO:0000256" key="6">
    <source>
        <dbReference type="ARBA" id="ARBA00010854"/>
    </source>
</evidence>
<dbReference type="GO" id="GO:0008705">
    <property type="term" value="F:methionine synthase activity"/>
    <property type="evidence" value="ECO:0007669"/>
    <property type="project" value="UniProtKB-EC"/>
</dbReference>
<dbReference type="InterPro" id="IPR003726">
    <property type="entry name" value="HCY_dom"/>
</dbReference>
<comment type="function">
    <text evidence="18">Catalyzes the transfer of a methyl group from methyl-cobalamin to homocysteine, yielding enzyme-bound cob(I)alamin and methionine. Subsequently, remethylates the cofactor using methyltetrahydrofolate.</text>
</comment>
<comment type="catalytic activity">
    <reaction evidence="1">
        <text>(6S)-5-methyl-5,6,7,8-tetrahydrofolate + L-homocysteine = (6S)-5,6,7,8-tetrahydrofolate + L-methionine</text>
        <dbReference type="Rhea" id="RHEA:11172"/>
        <dbReference type="ChEBI" id="CHEBI:18608"/>
        <dbReference type="ChEBI" id="CHEBI:57453"/>
        <dbReference type="ChEBI" id="CHEBI:57844"/>
        <dbReference type="ChEBI" id="CHEBI:58199"/>
        <dbReference type="EC" id="2.1.1.13"/>
    </reaction>
</comment>
<dbReference type="FunFam" id="3.40.50.280:FF:000003">
    <property type="entry name" value="Dimethylamine methyltransferase corrinoid protein"/>
    <property type="match status" value="1"/>
</dbReference>
<dbReference type="PANTHER" id="PTHR45833">
    <property type="entry name" value="METHIONINE SYNTHASE"/>
    <property type="match status" value="1"/>
</dbReference>
<comment type="similarity">
    <text evidence="6">Belongs to the methylamine corrinoid protein family.</text>
</comment>
<proteinExistence type="inferred from homology"/>
<dbReference type="Gene3D" id="3.20.20.20">
    <property type="entry name" value="Dihydropteroate synthase-like"/>
    <property type="match status" value="1"/>
</dbReference>
<feature type="domain" description="B12-binding" evidence="23">
    <location>
        <begin position="736"/>
        <end position="858"/>
    </location>
</feature>
<dbReference type="UniPathway" id="UPA00051">
    <property type="reaction ID" value="UER00081"/>
</dbReference>
<dbReference type="GO" id="GO:0005829">
    <property type="term" value="C:cytosol"/>
    <property type="evidence" value="ECO:0007669"/>
    <property type="project" value="TreeGrafter"/>
</dbReference>
<dbReference type="SMART" id="SM01018">
    <property type="entry name" value="B12-binding_2"/>
    <property type="match status" value="1"/>
</dbReference>
<evidence type="ECO:0000256" key="14">
    <source>
        <dbReference type="ARBA" id="ARBA00022723"/>
    </source>
</evidence>
<evidence type="ECO:0000259" key="24">
    <source>
        <dbReference type="PROSITE" id="PS51337"/>
    </source>
</evidence>
<dbReference type="PANTHER" id="PTHR45833:SF1">
    <property type="entry name" value="METHIONINE SYNTHASE"/>
    <property type="match status" value="1"/>
</dbReference>
<evidence type="ECO:0000256" key="3">
    <source>
        <dbReference type="ARBA" id="ARBA00001956"/>
    </source>
</evidence>
<protein>
    <recommendedName>
        <fullName evidence="8">Methionine synthase</fullName>
        <ecNumber evidence="7">2.1.1.13</ecNumber>
    </recommendedName>
    <alternativeName>
        <fullName evidence="19">5-methyltetrahydrofolate--homocysteine methyltransferase</fullName>
    </alternativeName>
</protein>
<dbReference type="Pfam" id="PF02574">
    <property type="entry name" value="S-methyl_trans"/>
    <property type="match status" value="1"/>
</dbReference>
<evidence type="ECO:0000256" key="20">
    <source>
        <dbReference type="PROSITE-ProRule" id="PRU00333"/>
    </source>
</evidence>
<dbReference type="KEGG" id="anr:Ana3638_11505"/>
<evidence type="ECO:0000259" key="21">
    <source>
        <dbReference type="PROSITE" id="PS50970"/>
    </source>
</evidence>
<keyword evidence="16" id="KW-0486">Methionine biosynthesis</keyword>
<dbReference type="Proteomes" id="UP000464314">
    <property type="component" value="Chromosome"/>
</dbReference>
<keyword evidence="13" id="KW-0949">S-adenosyl-L-methionine</keyword>
<dbReference type="SUPFAM" id="SSF47644">
    <property type="entry name" value="Methionine synthase domain"/>
    <property type="match status" value="1"/>
</dbReference>
<evidence type="ECO:0000256" key="16">
    <source>
        <dbReference type="ARBA" id="ARBA00023167"/>
    </source>
</evidence>
<feature type="binding site" evidence="20">
    <location>
        <position position="282"/>
    </location>
    <ligand>
        <name>Zn(2+)</name>
        <dbReference type="ChEBI" id="CHEBI:29105"/>
    </ligand>
</feature>
<dbReference type="InterPro" id="IPR036589">
    <property type="entry name" value="HCY_dom_sf"/>
</dbReference>
<keyword evidence="11" id="KW-0846">Cobalamin</keyword>
<comment type="cofactor">
    <cofactor evidence="2 20">
        <name>Zn(2+)</name>
        <dbReference type="ChEBI" id="CHEBI:29105"/>
    </cofactor>
</comment>
<name>A0A6P1TJQ0_9FIRM</name>
<keyword evidence="15 20" id="KW-0862">Zinc</keyword>
<sequence>MTKKEFADLISKKIVLLDGAMGSNMQKSGMPSGVCPEKWILEHGNVLVNLQKAYIEAGSDILYAPTFTSNRIKLKEYGLAGEIERINRELVKLSKQAVRDARLKGNKRKIYIAGDLTMTGEQLSPIGTLDFEELVDVYKEQISYLIKEGVDLFVIETMMSLQECRAAVLAVKETCELPIMVTLTFNDNMHTFYGTDPVTAIVVLQNMGVDAVGVNCSTGPEKMCQVVAAMKEYANVPIIAKPNAGLPVLIENETVFSLGPEDFAAQAKKLVDAGASLVGGCCGTTPEHIKLLKEEIDTKKPHIINQIKRRTLTTERKTLDIDLDGRFMIIGERINPTGKKALQAELRNGELDTVLGMAEEQVENGADILDINMGMNGINEKEMMVNVVREVTMAADVPLSIDSSHIRVIEAALRIYPGRALINSISLEKEKFEKLIPIAKKYGAMFILLPLSDKGLPKDINEKKEIIQTILKEAKRQGLTEEDIIVDGLVNTVGANKDAAIQTLETIHYCKEELGLATVVGLSNISFGLPERQFINSTFLAFAIQTGLTMAIANPSQDLLVNTAFAADLLKGKEEADIRYINRVTKNPVVIKSVNDQGRKSVSEAPADVANQFTYTDKNSDSEKEISGHGTCCNLADNKAQVETQESNQTNQAVYEGVIKGNKRNMVQLVTQSLEEGNNPSFILDNLLIPAINEVGQLFDKQIYFLPQLISSAEAMKSAIDFLEPKLKKDGNEKKLGTIVIATVAGDVHDIGKNLVVLMLKNYGFQVVDLGKDVPSDKIINTAMETKADIIALSALMTTTMLEMKEVIRLRNESGLSAKVIIGGAVITQSYADEIGADGYAKDAGETVVLAKKLLGIL</sequence>
<dbReference type="SUPFAM" id="SSF52242">
    <property type="entry name" value="Cobalamin (vitamin B12)-binding domain"/>
    <property type="match status" value="1"/>
</dbReference>
<evidence type="ECO:0000256" key="4">
    <source>
        <dbReference type="ARBA" id="ARBA00005178"/>
    </source>
</evidence>
<evidence type="ECO:0000256" key="9">
    <source>
        <dbReference type="ARBA" id="ARBA00022603"/>
    </source>
</evidence>
<evidence type="ECO:0000256" key="5">
    <source>
        <dbReference type="ARBA" id="ARBA00010398"/>
    </source>
</evidence>
<evidence type="ECO:0000256" key="12">
    <source>
        <dbReference type="ARBA" id="ARBA00022679"/>
    </source>
</evidence>
<dbReference type="CDD" id="cd00945">
    <property type="entry name" value="Aldolase_Class_I"/>
    <property type="match status" value="1"/>
</dbReference>
<dbReference type="PROSITE" id="PS50970">
    <property type="entry name" value="HCY"/>
    <property type="match status" value="1"/>
</dbReference>
<dbReference type="Pfam" id="PF02310">
    <property type="entry name" value="B12-binding"/>
    <property type="match status" value="1"/>
</dbReference>
<dbReference type="PIRSF" id="PIRSF037472">
    <property type="entry name" value="DHPS_mtfrase"/>
    <property type="match status" value="1"/>
</dbReference>
<dbReference type="GO" id="GO:0050667">
    <property type="term" value="P:homocysteine metabolic process"/>
    <property type="evidence" value="ECO:0007669"/>
    <property type="project" value="TreeGrafter"/>
</dbReference>
<reference evidence="25 26" key="1">
    <citation type="submission" date="2020-01" db="EMBL/GenBank/DDBJ databases">
        <title>Genome analysis of Anaerocolumna sp. CBA3638.</title>
        <authorList>
            <person name="Kim J."/>
            <person name="Roh S.W."/>
        </authorList>
    </citation>
    <scope>NUCLEOTIDE SEQUENCE [LARGE SCALE GENOMIC DNA]</scope>
    <source>
        <strain evidence="25 26">CBA3638</strain>
    </source>
</reference>
<accession>A0A6P1TJQ0</accession>